<gene>
    <name evidence="1" type="ORF">LCGC14_2887870</name>
</gene>
<sequence length="105" mass="11252">MTARPADLRHLDDLLAESEPVWERLPHQEPPTGDWFGWILEAGRGTGKSFAANMAMVAHINGPPCRKGKHPHSISLIAPTIGDAAETAAHMPGSLTDLQPGTKVV</sequence>
<organism evidence="1">
    <name type="scientific">marine sediment metagenome</name>
    <dbReference type="NCBI Taxonomy" id="412755"/>
    <lineage>
        <taxon>unclassified sequences</taxon>
        <taxon>metagenomes</taxon>
        <taxon>ecological metagenomes</taxon>
    </lineage>
</organism>
<protein>
    <submittedName>
        <fullName evidence="1">Uncharacterized protein</fullName>
    </submittedName>
</protein>
<evidence type="ECO:0000313" key="1">
    <source>
        <dbReference type="EMBL" id="KKK74026.1"/>
    </source>
</evidence>
<comment type="caution">
    <text evidence="1">The sequence shown here is derived from an EMBL/GenBank/DDBJ whole genome shotgun (WGS) entry which is preliminary data.</text>
</comment>
<dbReference type="AlphaFoldDB" id="A0A0F9AP90"/>
<name>A0A0F9AP90_9ZZZZ</name>
<feature type="non-terminal residue" evidence="1">
    <location>
        <position position="105"/>
    </location>
</feature>
<dbReference type="EMBL" id="LAZR01056513">
    <property type="protein sequence ID" value="KKK74026.1"/>
    <property type="molecule type" value="Genomic_DNA"/>
</dbReference>
<accession>A0A0F9AP90</accession>
<reference evidence="1" key="1">
    <citation type="journal article" date="2015" name="Nature">
        <title>Complex archaea that bridge the gap between prokaryotes and eukaryotes.</title>
        <authorList>
            <person name="Spang A."/>
            <person name="Saw J.H."/>
            <person name="Jorgensen S.L."/>
            <person name="Zaremba-Niedzwiedzka K."/>
            <person name="Martijn J."/>
            <person name="Lind A.E."/>
            <person name="van Eijk R."/>
            <person name="Schleper C."/>
            <person name="Guy L."/>
            <person name="Ettema T.J."/>
        </authorList>
    </citation>
    <scope>NUCLEOTIDE SEQUENCE</scope>
</reference>
<proteinExistence type="predicted"/>